<evidence type="ECO:0000313" key="1">
    <source>
        <dbReference type="EMBL" id="GAF81095.1"/>
    </source>
</evidence>
<dbReference type="AlphaFoldDB" id="X0TY67"/>
<gene>
    <name evidence="1" type="ORF">S01H1_09041</name>
</gene>
<proteinExistence type="predicted"/>
<accession>X0TY67</accession>
<organism evidence="1">
    <name type="scientific">marine sediment metagenome</name>
    <dbReference type="NCBI Taxonomy" id="412755"/>
    <lineage>
        <taxon>unclassified sequences</taxon>
        <taxon>metagenomes</taxon>
        <taxon>ecological metagenomes</taxon>
    </lineage>
</organism>
<dbReference type="EMBL" id="BARS01004625">
    <property type="protein sequence ID" value="GAF81095.1"/>
    <property type="molecule type" value="Genomic_DNA"/>
</dbReference>
<reference evidence="1" key="1">
    <citation type="journal article" date="2014" name="Front. Microbiol.">
        <title>High frequency of phylogenetically diverse reductive dehalogenase-homologous genes in deep subseafloor sedimentary metagenomes.</title>
        <authorList>
            <person name="Kawai M."/>
            <person name="Futagami T."/>
            <person name="Toyoda A."/>
            <person name="Takaki Y."/>
            <person name="Nishi S."/>
            <person name="Hori S."/>
            <person name="Arai W."/>
            <person name="Tsubouchi T."/>
            <person name="Morono Y."/>
            <person name="Uchiyama I."/>
            <person name="Ito T."/>
            <person name="Fujiyama A."/>
            <person name="Inagaki F."/>
            <person name="Takami H."/>
        </authorList>
    </citation>
    <scope>NUCLEOTIDE SEQUENCE</scope>
    <source>
        <strain evidence="1">Expedition CK06-06</strain>
    </source>
</reference>
<protein>
    <submittedName>
        <fullName evidence="1">Uncharacterized protein</fullName>
    </submittedName>
</protein>
<comment type="caution">
    <text evidence="1">The sequence shown here is derived from an EMBL/GenBank/DDBJ whole genome shotgun (WGS) entry which is preliminary data.</text>
</comment>
<feature type="non-terminal residue" evidence="1">
    <location>
        <position position="59"/>
    </location>
</feature>
<sequence length="59" mass="6663">MKSIIFRSADALLEYFRDVGLKPGPRTGPCKRTTGDIEIFDLRHYLTTLASIGRLKLPL</sequence>
<name>X0TY67_9ZZZZ</name>